<dbReference type="GO" id="GO:0032259">
    <property type="term" value="P:methylation"/>
    <property type="evidence" value="ECO:0007669"/>
    <property type="project" value="UniProtKB-KW"/>
</dbReference>
<dbReference type="GO" id="GO:0003886">
    <property type="term" value="F:DNA (cytosine-5-)-methyltransferase activity"/>
    <property type="evidence" value="ECO:0007669"/>
    <property type="project" value="UniProtKB-EC"/>
</dbReference>
<evidence type="ECO:0000313" key="9">
    <source>
        <dbReference type="EMBL" id="VFK68333.1"/>
    </source>
</evidence>
<dbReference type="InterPro" id="IPR031303">
    <property type="entry name" value="C5_meth_CS"/>
</dbReference>
<organism evidence="9">
    <name type="scientific">Candidatus Kentrum sp. UNK</name>
    <dbReference type="NCBI Taxonomy" id="2126344"/>
    <lineage>
        <taxon>Bacteria</taxon>
        <taxon>Pseudomonadati</taxon>
        <taxon>Pseudomonadota</taxon>
        <taxon>Gammaproteobacteria</taxon>
        <taxon>Candidatus Kentrum</taxon>
    </lineage>
</organism>
<dbReference type="GO" id="GO:0009307">
    <property type="term" value="P:DNA restriction-modification system"/>
    <property type="evidence" value="ECO:0007669"/>
    <property type="project" value="UniProtKB-KW"/>
</dbReference>
<comment type="similarity">
    <text evidence="7">Belongs to the class I-like SAM-binding methyltransferase superfamily. C5-methyltransferase family.</text>
</comment>
<dbReference type="InterPro" id="IPR001525">
    <property type="entry name" value="C5_MeTfrase"/>
</dbReference>
<accession>A0A451AQN2</accession>
<feature type="active site" evidence="7">
    <location>
        <position position="76"/>
    </location>
</feature>
<evidence type="ECO:0000256" key="2">
    <source>
        <dbReference type="ARBA" id="ARBA00022603"/>
    </source>
</evidence>
<dbReference type="PANTHER" id="PTHR46098">
    <property type="entry name" value="TRNA (CYTOSINE(38)-C(5))-METHYLTRANSFERASE"/>
    <property type="match status" value="1"/>
</dbReference>
<dbReference type="EC" id="2.1.1.37" evidence="1"/>
<keyword evidence="5" id="KW-0680">Restriction system</keyword>
<dbReference type="PROSITE" id="PS51679">
    <property type="entry name" value="SAM_MT_C5"/>
    <property type="match status" value="1"/>
</dbReference>
<keyword evidence="4 7" id="KW-0949">S-adenosyl-L-methionine</keyword>
<dbReference type="EMBL" id="CAADGD010000001">
    <property type="protein sequence ID" value="VFK68333.1"/>
    <property type="molecule type" value="Genomic_DNA"/>
</dbReference>
<dbReference type="AlphaFoldDB" id="A0A451AQN2"/>
<comment type="catalytic activity">
    <reaction evidence="6">
        <text>a 2'-deoxycytidine in DNA + S-adenosyl-L-methionine = a 5-methyl-2'-deoxycytidine in DNA + S-adenosyl-L-homocysteine + H(+)</text>
        <dbReference type="Rhea" id="RHEA:13681"/>
        <dbReference type="Rhea" id="RHEA-COMP:11369"/>
        <dbReference type="Rhea" id="RHEA-COMP:11370"/>
        <dbReference type="ChEBI" id="CHEBI:15378"/>
        <dbReference type="ChEBI" id="CHEBI:57856"/>
        <dbReference type="ChEBI" id="CHEBI:59789"/>
        <dbReference type="ChEBI" id="CHEBI:85452"/>
        <dbReference type="ChEBI" id="CHEBI:85454"/>
        <dbReference type="EC" id="2.1.1.37"/>
    </reaction>
</comment>
<proteinExistence type="inferred from homology"/>
<dbReference type="PROSITE" id="PS00095">
    <property type="entry name" value="C5_MTASE_2"/>
    <property type="match status" value="1"/>
</dbReference>
<dbReference type="EMBL" id="CAADFZ010000002">
    <property type="protein sequence ID" value="VFK58246.1"/>
    <property type="molecule type" value="Genomic_DNA"/>
</dbReference>
<name>A0A451AQN2_9GAMM</name>
<protein>
    <recommendedName>
        <fullName evidence="1">DNA (cytosine-5-)-methyltransferase</fullName>
        <ecNumber evidence="1">2.1.1.37</ecNumber>
    </recommendedName>
</protein>
<sequence length="328" mass="36208">MQEYVHKDLFTGIAGFTVAMRMVLGQRHVPRLFCENDPVRQEWLRRNYLGVPIAPDIQTLEADDATTDITTAGFPCQPVSVAGQRRGARDDRYLWPALYDFIVRDKPRWFVGENVAGLASMGEPIGAARLEDKAIMRDAKRDIYQAVLSQQEEMLLERICQDLEEAGYNVVPFLIPACAVGAPHERGRVWIVADAYRVREPQLQGSEQNERRWPCDRITETGAETASHAVGHGLQAKRIAAGGGKVAQARVFTDAYPSDRGNGRLYAHCPGLPTGAHWAIEPPVGRMVHGVPNRVDRIKALGNAIVPQVAAQIITHIVAVDALLGLKP</sequence>
<evidence type="ECO:0000256" key="7">
    <source>
        <dbReference type="PROSITE-ProRule" id="PRU01016"/>
    </source>
</evidence>
<dbReference type="PRINTS" id="PR00105">
    <property type="entry name" value="C5METTRFRASE"/>
</dbReference>
<dbReference type="PANTHER" id="PTHR46098:SF1">
    <property type="entry name" value="TRNA (CYTOSINE(38)-C(5))-METHYLTRANSFERASE"/>
    <property type="match status" value="1"/>
</dbReference>
<gene>
    <name evidence="8" type="ORF">BECKUNK1418G_GA0071005_100262</name>
    <name evidence="9" type="ORF">BECKUNK1418H_GA0071006_100162</name>
</gene>
<keyword evidence="2 7" id="KW-0489">Methyltransferase</keyword>
<keyword evidence="3 7" id="KW-0808">Transferase</keyword>
<evidence type="ECO:0000256" key="5">
    <source>
        <dbReference type="ARBA" id="ARBA00022747"/>
    </source>
</evidence>
<dbReference type="Gene3D" id="3.40.50.150">
    <property type="entry name" value="Vaccinia Virus protein VP39"/>
    <property type="match status" value="1"/>
</dbReference>
<reference evidence="9" key="1">
    <citation type="submission" date="2019-02" db="EMBL/GenBank/DDBJ databases">
        <authorList>
            <person name="Gruber-Vodicka R. H."/>
            <person name="Seah K. B. B."/>
        </authorList>
    </citation>
    <scope>NUCLEOTIDE SEQUENCE</scope>
    <source>
        <strain evidence="9">BECK_BY19</strain>
        <strain evidence="8">BECK_BY8</strain>
    </source>
</reference>
<dbReference type="InterPro" id="IPR050750">
    <property type="entry name" value="C5-MTase"/>
</dbReference>
<evidence type="ECO:0000256" key="4">
    <source>
        <dbReference type="ARBA" id="ARBA00022691"/>
    </source>
</evidence>
<evidence type="ECO:0000256" key="1">
    <source>
        <dbReference type="ARBA" id="ARBA00011975"/>
    </source>
</evidence>
<evidence type="ECO:0000256" key="3">
    <source>
        <dbReference type="ARBA" id="ARBA00022679"/>
    </source>
</evidence>
<dbReference type="Pfam" id="PF00145">
    <property type="entry name" value="DNA_methylase"/>
    <property type="match status" value="2"/>
</dbReference>
<evidence type="ECO:0000313" key="8">
    <source>
        <dbReference type="EMBL" id="VFK58246.1"/>
    </source>
</evidence>
<dbReference type="InterPro" id="IPR029063">
    <property type="entry name" value="SAM-dependent_MTases_sf"/>
</dbReference>
<evidence type="ECO:0000256" key="6">
    <source>
        <dbReference type="ARBA" id="ARBA00047422"/>
    </source>
</evidence>
<dbReference type="SUPFAM" id="SSF53335">
    <property type="entry name" value="S-adenosyl-L-methionine-dependent methyltransferases"/>
    <property type="match status" value="1"/>
</dbReference>